<proteinExistence type="predicted"/>
<dbReference type="SUPFAM" id="SSF55874">
    <property type="entry name" value="ATPase domain of HSP90 chaperone/DNA topoisomerase II/histidine kinase"/>
    <property type="match status" value="1"/>
</dbReference>
<dbReference type="Pfam" id="PF13581">
    <property type="entry name" value="HATPase_c_2"/>
    <property type="match status" value="1"/>
</dbReference>
<dbReference type="PANTHER" id="PTHR43156:SF2">
    <property type="entry name" value="STAGE II SPORULATION PROTEIN E"/>
    <property type="match status" value="1"/>
</dbReference>
<dbReference type="Gene3D" id="3.60.40.10">
    <property type="entry name" value="PPM-type phosphatase domain"/>
    <property type="match status" value="1"/>
</dbReference>
<dbReference type="SUPFAM" id="SSF55781">
    <property type="entry name" value="GAF domain-like"/>
    <property type="match status" value="1"/>
</dbReference>
<protein>
    <recommendedName>
        <fullName evidence="6">Serine/threonine protein phosphatase</fullName>
    </recommendedName>
</protein>
<reference evidence="4" key="1">
    <citation type="journal article" date="2014" name="Int. J. Syst. Evol. Microbiol.">
        <title>Complete genome sequence of Corynebacterium casei LMG S-19264T (=DSM 44701T), isolated from a smear-ripened cheese.</title>
        <authorList>
            <consortium name="US DOE Joint Genome Institute (JGI-PGF)"/>
            <person name="Walter F."/>
            <person name="Albersmeier A."/>
            <person name="Kalinowski J."/>
            <person name="Ruckert C."/>
        </authorList>
    </citation>
    <scope>NUCLEOTIDE SEQUENCE</scope>
    <source>
        <strain evidence="4">CGMCC 1.15254</strain>
    </source>
</reference>
<keyword evidence="1" id="KW-0378">Hydrolase</keyword>
<dbReference type="InterPro" id="IPR029016">
    <property type="entry name" value="GAF-like_dom_sf"/>
</dbReference>
<dbReference type="Pfam" id="PF07228">
    <property type="entry name" value="SpoIIE"/>
    <property type="match status" value="1"/>
</dbReference>
<evidence type="ECO:0000256" key="1">
    <source>
        <dbReference type="ARBA" id="ARBA00022801"/>
    </source>
</evidence>
<dbReference type="InterPro" id="IPR052016">
    <property type="entry name" value="Bact_Sigma-Reg"/>
</dbReference>
<evidence type="ECO:0000259" key="3">
    <source>
        <dbReference type="SMART" id="SM00331"/>
    </source>
</evidence>
<name>A0A917FA45_9PROT</name>
<dbReference type="InterPro" id="IPR036890">
    <property type="entry name" value="HATPase_C_sf"/>
</dbReference>
<evidence type="ECO:0000259" key="2">
    <source>
        <dbReference type="SMART" id="SM00065"/>
    </source>
</evidence>
<feature type="domain" description="PPM-type phosphatase" evidence="3">
    <location>
        <begin position="207"/>
        <end position="427"/>
    </location>
</feature>
<dbReference type="AlphaFoldDB" id="A0A917FA45"/>
<dbReference type="Pfam" id="PF13185">
    <property type="entry name" value="GAF_2"/>
    <property type="match status" value="1"/>
</dbReference>
<evidence type="ECO:0000313" key="4">
    <source>
        <dbReference type="EMBL" id="GGF61291.1"/>
    </source>
</evidence>
<reference evidence="4" key="2">
    <citation type="submission" date="2020-09" db="EMBL/GenBank/DDBJ databases">
        <authorList>
            <person name="Sun Q."/>
            <person name="Zhou Y."/>
        </authorList>
    </citation>
    <scope>NUCLEOTIDE SEQUENCE</scope>
    <source>
        <strain evidence="4">CGMCC 1.15254</strain>
    </source>
</reference>
<dbReference type="InterPro" id="IPR003018">
    <property type="entry name" value="GAF"/>
</dbReference>
<dbReference type="Proteomes" id="UP000632498">
    <property type="component" value="Unassembled WGS sequence"/>
</dbReference>
<keyword evidence="5" id="KW-1185">Reference proteome</keyword>
<dbReference type="Gene3D" id="3.30.450.40">
    <property type="match status" value="1"/>
</dbReference>
<dbReference type="PANTHER" id="PTHR43156">
    <property type="entry name" value="STAGE II SPORULATION PROTEIN E-RELATED"/>
    <property type="match status" value="1"/>
</dbReference>
<feature type="domain" description="GAF" evidence="2">
    <location>
        <begin position="34"/>
        <end position="182"/>
    </location>
</feature>
<evidence type="ECO:0000313" key="5">
    <source>
        <dbReference type="Proteomes" id="UP000632498"/>
    </source>
</evidence>
<dbReference type="SMART" id="SM00331">
    <property type="entry name" value="PP2C_SIG"/>
    <property type="match status" value="1"/>
</dbReference>
<accession>A0A917FA45</accession>
<sequence>MHMETKLNESIAFSIDRQVSLLANMTAQFANTLNVDETLRNALCEITNYMNAEGGAVFLMDEATQIITCVACYGATEITGLKLEYGQGIVGKSVASNQGALVRDVKNDPDFYGAVDDQTGFTTKSILCAPLSVKDRCVGAIELVNKKKADELFDETDLKVLETLASSAALAVINARMARALVEQERVKRELELAAEIQRRFLPDAHEAGDTIFGINKAARGVSGDFFDYFKLPDGRIYFGLGDVSGKGINAALLMSKTASLFRCLGKTVRDPGKLLGRINAELCETATHGMFVTMVAGIYDPRPGCEGLIRLANAGHEPVLLFQNDTFKTYGADGPPLGIVPPLPGEDGAYDEVQVFPQGGSLYIYTDGLTEGYTLTGHPLEAEGVQHILRQYAHESLTTQLDRLVEAVSPDPSALRDDVTVLALTDALRPVHDSETKVGQNETDHGAEQDGDWLIDFKFPARPGWMKLARACVRESCQKVGCNETDTSDIVLAVDEACQNVIRHAYGGPSDEEIELTVRQRPGRLVFRLRDFAPMVPPGFIKPRNLEDIRPGGLGTHLIQEVMDDVQYLRPTQGEGNLLRLVKNIDVNKKGTSKQ</sequence>
<evidence type="ECO:0008006" key="6">
    <source>
        <dbReference type="Google" id="ProtNLM"/>
    </source>
</evidence>
<comment type="caution">
    <text evidence="4">The sequence shown here is derived from an EMBL/GenBank/DDBJ whole genome shotgun (WGS) entry which is preliminary data.</text>
</comment>
<dbReference type="CDD" id="cd16936">
    <property type="entry name" value="HATPase_RsbW-like"/>
    <property type="match status" value="1"/>
</dbReference>
<dbReference type="InterPro" id="IPR001932">
    <property type="entry name" value="PPM-type_phosphatase-like_dom"/>
</dbReference>
<dbReference type="EMBL" id="BMHV01000008">
    <property type="protein sequence ID" value="GGF61291.1"/>
    <property type="molecule type" value="Genomic_DNA"/>
</dbReference>
<dbReference type="InterPro" id="IPR036457">
    <property type="entry name" value="PPM-type-like_dom_sf"/>
</dbReference>
<gene>
    <name evidence="4" type="ORF">GCM10011332_13850</name>
</gene>
<dbReference type="Gene3D" id="3.30.565.10">
    <property type="entry name" value="Histidine kinase-like ATPase, C-terminal domain"/>
    <property type="match status" value="1"/>
</dbReference>
<dbReference type="SMART" id="SM00065">
    <property type="entry name" value="GAF"/>
    <property type="match status" value="1"/>
</dbReference>
<dbReference type="InterPro" id="IPR003594">
    <property type="entry name" value="HATPase_dom"/>
</dbReference>
<organism evidence="4 5">
    <name type="scientific">Terasakiella brassicae</name>
    <dbReference type="NCBI Taxonomy" id="1634917"/>
    <lineage>
        <taxon>Bacteria</taxon>
        <taxon>Pseudomonadati</taxon>
        <taxon>Pseudomonadota</taxon>
        <taxon>Alphaproteobacteria</taxon>
        <taxon>Rhodospirillales</taxon>
        <taxon>Terasakiellaceae</taxon>
        <taxon>Terasakiella</taxon>
    </lineage>
</organism>
<dbReference type="GO" id="GO:0016791">
    <property type="term" value="F:phosphatase activity"/>
    <property type="evidence" value="ECO:0007669"/>
    <property type="project" value="TreeGrafter"/>
</dbReference>